<sequence length="291" mass="30849">MYEREERACERAREQAAVESAGVPRYSNDMSEDVLLTERDGAVTVITLNRPKARNALDPALLKALPAALLAAGDDPEVRAIVLTGAGGAFCAGADLKAAVSSGVDLFEQLDGLVDVYHSMIRAIVGAPKPVIAMVDGGAVGFGCDLALACDMRVLSTEAYLQEKFVKMGLMPDGGGTFLLPRLVGIARAMELMLTGEPVNAERAVALGLANRAVPAASLREETMRLAHQLAKGPPIAFAEIKRSVREGFGGTIDGALKLEKAGQLKCLRSNDCLEGVAAWMQKREPEFKGK</sequence>
<evidence type="ECO:0000313" key="3">
    <source>
        <dbReference type="Proteomes" id="UP000295497"/>
    </source>
</evidence>
<protein>
    <submittedName>
        <fullName evidence="2">Enoyl-CoA hydratase</fullName>
    </submittedName>
</protein>
<dbReference type="InterPro" id="IPR029045">
    <property type="entry name" value="ClpP/crotonase-like_dom_sf"/>
</dbReference>
<dbReference type="EMBL" id="CP012672">
    <property type="protein sequence ID" value="AUX32161.1"/>
    <property type="molecule type" value="Genomic_DNA"/>
</dbReference>
<dbReference type="GO" id="GO:0003824">
    <property type="term" value="F:catalytic activity"/>
    <property type="evidence" value="ECO:0007669"/>
    <property type="project" value="UniProtKB-ARBA"/>
</dbReference>
<dbReference type="AlphaFoldDB" id="A0A4P2QQK5"/>
<dbReference type="Pfam" id="PF00378">
    <property type="entry name" value="ECH_1"/>
    <property type="match status" value="1"/>
</dbReference>
<name>A0A4P2QQK5_SORCE</name>
<dbReference type="PANTHER" id="PTHR43802:SF1">
    <property type="entry name" value="IP11341P-RELATED"/>
    <property type="match status" value="1"/>
</dbReference>
<dbReference type="Proteomes" id="UP000295497">
    <property type="component" value="Chromosome"/>
</dbReference>
<dbReference type="CDD" id="cd06558">
    <property type="entry name" value="crotonase-like"/>
    <property type="match status" value="1"/>
</dbReference>
<evidence type="ECO:0000256" key="1">
    <source>
        <dbReference type="ARBA" id="ARBA00005254"/>
    </source>
</evidence>
<dbReference type="InterPro" id="IPR014748">
    <property type="entry name" value="Enoyl-CoA_hydra_C"/>
</dbReference>
<gene>
    <name evidence="2" type="primary">paaG</name>
    <name evidence="2" type="ORF">SOCE836_042970</name>
</gene>
<dbReference type="PANTHER" id="PTHR43802">
    <property type="entry name" value="ENOYL-COA HYDRATASE"/>
    <property type="match status" value="1"/>
</dbReference>
<accession>A0A4P2QQK5</accession>
<dbReference type="Gene3D" id="3.90.226.10">
    <property type="entry name" value="2-enoyl-CoA Hydratase, Chain A, domain 1"/>
    <property type="match status" value="1"/>
</dbReference>
<dbReference type="Gene3D" id="1.10.12.10">
    <property type="entry name" value="Lyase 2-enoyl-coa Hydratase, Chain A, domain 2"/>
    <property type="match status" value="1"/>
</dbReference>
<organism evidence="2 3">
    <name type="scientific">Sorangium cellulosum</name>
    <name type="common">Polyangium cellulosum</name>
    <dbReference type="NCBI Taxonomy" id="56"/>
    <lineage>
        <taxon>Bacteria</taxon>
        <taxon>Pseudomonadati</taxon>
        <taxon>Myxococcota</taxon>
        <taxon>Polyangia</taxon>
        <taxon>Polyangiales</taxon>
        <taxon>Polyangiaceae</taxon>
        <taxon>Sorangium</taxon>
    </lineage>
</organism>
<comment type="similarity">
    <text evidence="1">Belongs to the enoyl-CoA hydratase/isomerase family.</text>
</comment>
<dbReference type="SUPFAM" id="SSF52096">
    <property type="entry name" value="ClpP/crotonase"/>
    <property type="match status" value="1"/>
</dbReference>
<evidence type="ECO:0000313" key="2">
    <source>
        <dbReference type="EMBL" id="AUX32161.1"/>
    </source>
</evidence>
<dbReference type="InterPro" id="IPR001753">
    <property type="entry name" value="Enoyl-CoA_hydra/iso"/>
</dbReference>
<proteinExistence type="inferred from homology"/>
<reference evidence="2 3" key="1">
    <citation type="submission" date="2015-09" db="EMBL/GenBank/DDBJ databases">
        <title>Sorangium comparison.</title>
        <authorList>
            <person name="Zaburannyi N."/>
            <person name="Bunk B."/>
            <person name="Overmann J."/>
            <person name="Mueller R."/>
        </authorList>
    </citation>
    <scope>NUCLEOTIDE SEQUENCE [LARGE SCALE GENOMIC DNA]</scope>
    <source>
        <strain evidence="2 3">So ce836</strain>
    </source>
</reference>